<comment type="caution">
    <text evidence="2">The sequence shown here is derived from an EMBL/GenBank/DDBJ whole genome shotgun (WGS) entry which is preliminary data.</text>
</comment>
<organism evidence="2 3">
    <name type="scientific">Marchantia polymorpha subsp. ruderalis</name>
    <dbReference type="NCBI Taxonomy" id="1480154"/>
    <lineage>
        <taxon>Eukaryota</taxon>
        <taxon>Viridiplantae</taxon>
        <taxon>Streptophyta</taxon>
        <taxon>Embryophyta</taxon>
        <taxon>Marchantiophyta</taxon>
        <taxon>Marchantiopsida</taxon>
        <taxon>Marchantiidae</taxon>
        <taxon>Marchantiales</taxon>
        <taxon>Marchantiaceae</taxon>
        <taxon>Marchantia</taxon>
    </lineage>
</organism>
<proteinExistence type="predicted"/>
<sequence>MPKRFTSTAANLAVPINFLLLRLGLNLLQYNSQSQLDFTEQLRFSYYFHSLLRVSSGAACPEATAYIKSFPRQSAGLLAAAAAGAGAGARRGGRGRKIWKQLLPRPPPPPRAPPHGLPSLLFFESEPAALNGAPSPSTTLKQHPSYDSYLLELRLGLSHLTLLPSNSLLASVHSVSSLHQPLPQPNTLLAPSALLQSSAVQLAAAAAAAADSELAARVPEAAVV</sequence>
<keyword evidence="3" id="KW-1185">Reference proteome</keyword>
<feature type="signal peptide" evidence="1">
    <location>
        <begin position="1"/>
        <end position="24"/>
    </location>
</feature>
<reference evidence="2" key="1">
    <citation type="submission" date="2016-03" db="EMBL/GenBank/DDBJ databases">
        <title>Mechanisms controlling the formation of the plant cell surface in tip-growing cells are functionally conserved among land plants.</title>
        <authorList>
            <person name="Honkanen S."/>
            <person name="Jones V.A."/>
            <person name="Morieri G."/>
            <person name="Champion C."/>
            <person name="Hetherington A.J."/>
            <person name="Kelly S."/>
            <person name="Saint-Marcoux D."/>
            <person name="Proust H."/>
            <person name="Prescott H."/>
            <person name="Dolan L."/>
        </authorList>
    </citation>
    <scope>NUCLEOTIDE SEQUENCE [LARGE SCALE GENOMIC DNA]</scope>
    <source>
        <tissue evidence="2">Whole gametophyte</tissue>
    </source>
</reference>
<accession>A0A176VP11</accession>
<gene>
    <name evidence="2" type="ORF">AXG93_4804s1160</name>
</gene>
<dbReference type="Proteomes" id="UP000077202">
    <property type="component" value="Unassembled WGS sequence"/>
</dbReference>
<keyword evidence="1" id="KW-0732">Signal</keyword>
<feature type="chain" id="PRO_5008051926" evidence="1">
    <location>
        <begin position="25"/>
        <end position="224"/>
    </location>
</feature>
<evidence type="ECO:0000256" key="1">
    <source>
        <dbReference type="SAM" id="SignalP"/>
    </source>
</evidence>
<evidence type="ECO:0000313" key="3">
    <source>
        <dbReference type="Proteomes" id="UP000077202"/>
    </source>
</evidence>
<dbReference type="EMBL" id="LVLJ01003293">
    <property type="protein sequence ID" value="OAE22011.1"/>
    <property type="molecule type" value="Genomic_DNA"/>
</dbReference>
<dbReference type="AlphaFoldDB" id="A0A176VP11"/>
<name>A0A176VP11_MARPO</name>
<evidence type="ECO:0000313" key="2">
    <source>
        <dbReference type="EMBL" id="OAE22011.1"/>
    </source>
</evidence>
<protein>
    <submittedName>
        <fullName evidence="2">Uncharacterized protein</fullName>
    </submittedName>
</protein>